<dbReference type="KEGG" id="nwr:E3U44_08570"/>
<name>A0A4P7C185_9GAMM</name>
<dbReference type="OrthoDB" id="2955631at2"/>
<feature type="transmembrane region" description="Helical" evidence="1">
    <location>
        <begin position="129"/>
        <end position="151"/>
    </location>
</feature>
<dbReference type="AlphaFoldDB" id="A0A4P7C185"/>
<evidence type="ECO:0000256" key="1">
    <source>
        <dbReference type="SAM" id="Phobius"/>
    </source>
</evidence>
<dbReference type="EMBL" id="CP038033">
    <property type="protein sequence ID" value="QBQ54556.1"/>
    <property type="molecule type" value="Genomic_DNA"/>
</dbReference>
<feature type="transmembrane region" description="Helical" evidence="1">
    <location>
        <begin position="78"/>
        <end position="99"/>
    </location>
</feature>
<dbReference type="Pfam" id="PF10011">
    <property type="entry name" value="DUF2254"/>
    <property type="match status" value="1"/>
</dbReference>
<keyword evidence="1" id="KW-0472">Membrane</keyword>
<keyword evidence="1" id="KW-1133">Transmembrane helix</keyword>
<gene>
    <name evidence="2" type="ORF">E3U44_08570</name>
</gene>
<keyword evidence="1" id="KW-0812">Transmembrane</keyword>
<sequence length="520" mass="58685">MPRVIAGRGSPVASNLEKGLDDRVNKTIRRETPLKNIRFDIHRGSQNLTQLWRSGEKLKGKGIKFFLKRLWYRFTINYWFLPALILLGAVLLSFLTLFIDDRYGSGWATQWRWIYSHEPAGARAMLSTVAGSMITVAGVVFSITIVVLTLASNQFGPRLIRNFMLNKGNQLVLGVFTATYLYCLLILRRIQAVDNITFVPSLSLVTAILLAILSIAVLIYYIHHVTTFMQVENVLNSVSRELHGTLERLFTDRENSSADGREITTITAPICTIPISQSGYIQAVDHQSLVRLAYHRSGQLELLYRPGCYLVAGATVARFGPCAEADDELVTAVNTALLLGSHPTPEQDPEFAVRQLVEVAVRALSRGVNDPFTAMTCIDRIATALAIAASRVPPPTAYRDNDGQVRLIDYPVTFADLAKAAYSPLRRYGGEQITVVLKLLESLAMILPLTYQERDQQVLYEHGTLIYERCLARVEQDQDRRELDNCYRILKKLNDAHHRMLQGRWNCSNLSKIFNRKRRM</sequence>
<dbReference type="Proteomes" id="UP000294325">
    <property type="component" value="Chromosome"/>
</dbReference>
<organism evidence="2 3">
    <name type="scientific">Nitrosococcus wardiae</name>
    <dbReference type="NCBI Taxonomy" id="1814290"/>
    <lineage>
        <taxon>Bacteria</taxon>
        <taxon>Pseudomonadati</taxon>
        <taxon>Pseudomonadota</taxon>
        <taxon>Gammaproteobacteria</taxon>
        <taxon>Chromatiales</taxon>
        <taxon>Chromatiaceae</taxon>
        <taxon>Nitrosococcus</taxon>
    </lineage>
</organism>
<evidence type="ECO:0000313" key="3">
    <source>
        <dbReference type="Proteomes" id="UP000294325"/>
    </source>
</evidence>
<dbReference type="InterPro" id="IPR018723">
    <property type="entry name" value="DUF2254_membrane"/>
</dbReference>
<feature type="transmembrane region" description="Helical" evidence="1">
    <location>
        <begin position="171"/>
        <end position="190"/>
    </location>
</feature>
<proteinExistence type="predicted"/>
<accession>A0A4P7C185</accession>
<reference evidence="2 3" key="1">
    <citation type="submission" date="2019-03" db="EMBL/GenBank/DDBJ databases">
        <title>The genome sequence of Nitrosococcus wardiae strain D1FHST reveals the archetypal metabolic capacity of ammonia-oxidizing Gammaproteobacteria.</title>
        <authorList>
            <person name="Wang L."/>
            <person name="Lim C.K."/>
            <person name="Hanson T.E."/>
            <person name="Dang H."/>
            <person name="Klotz M.G."/>
        </authorList>
    </citation>
    <scope>NUCLEOTIDE SEQUENCE [LARGE SCALE GENOMIC DNA]</scope>
    <source>
        <strain evidence="2 3">D1FHS</strain>
    </source>
</reference>
<keyword evidence="3" id="KW-1185">Reference proteome</keyword>
<evidence type="ECO:0000313" key="2">
    <source>
        <dbReference type="EMBL" id="QBQ54556.1"/>
    </source>
</evidence>
<feature type="transmembrane region" description="Helical" evidence="1">
    <location>
        <begin position="202"/>
        <end position="222"/>
    </location>
</feature>
<protein>
    <submittedName>
        <fullName evidence="2">DUF2254 domain-containing protein</fullName>
    </submittedName>
</protein>